<gene>
    <name evidence="1" type="ORF">TrVE_jg11071</name>
</gene>
<dbReference type="Gene3D" id="3.40.50.1820">
    <property type="entry name" value="alpha/beta hydrolase"/>
    <property type="match status" value="1"/>
</dbReference>
<evidence type="ECO:0000313" key="2">
    <source>
        <dbReference type="Proteomes" id="UP001165160"/>
    </source>
</evidence>
<comment type="caution">
    <text evidence="1">The sequence shown here is derived from an EMBL/GenBank/DDBJ whole genome shotgun (WGS) entry which is preliminary data.</text>
</comment>
<reference evidence="2" key="1">
    <citation type="journal article" date="2023" name="Commun. Biol.">
        <title>Genome analysis of Parmales, the sister group of diatoms, reveals the evolutionary specialization of diatoms from phago-mixotrophs to photoautotrophs.</title>
        <authorList>
            <person name="Ban H."/>
            <person name="Sato S."/>
            <person name="Yoshikawa S."/>
            <person name="Yamada K."/>
            <person name="Nakamura Y."/>
            <person name="Ichinomiya M."/>
            <person name="Sato N."/>
            <person name="Blanc-Mathieu R."/>
            <person name="Endo H."/>
            <person name="Kuwata A."/>
            <person name="Ogata H."/>
        </authorList>
    </citation>
    <scope>NUCLEOTIDE SEQUENCE [LARGE SCALE GENOMIC DNA]</scope>
    <source>
        <strain evidence="2">NIES 3699</strain>
    </source>
</reference>
<name>A0A9W7EW47_9STRA</name>
<accession>A0A9W7EW47</accession>
<protein>
    <submittedName>
        <fullName evidence="1">Uncharacterized protein</fullName>
    </submittedName>
</protein>
<dbReference type="InterPro" id="IPR029058">
    <property type="entry name" value="AB_hydrolase_fold"/>
</dbReference>
<dbReference type="SUPFAM" id="SSF53474">
    <property type="entry name" value="alpha/beta-Hydrolases"/>
    <property type="match status" value="1"/>
</dbReference>
<sequence length="137" mass="15707">MASVPPPSPSKYLLNPSHLIYQDSGTREGMKGISLAFENLKEDTVETYRRPSTVVGWEKELIRFLGRSRNVGFNELVAVCKTSEVVIIHGKNDKIIPVENSRRLKEGIEERGGKVTLKEVEGGHCWHEETERYWEYF</sequence>
<organism evidence="1 2">
    <name type="scientific">Triparma verrucosa</name>
    <dbReference type="NCBI Taxonomy" id="1606542"/>
    <lineage>
        <taxon>Eukaryota</taxon>
        <taxon>Sar</taxon>
        <taxon>Stramenopiles</taxon>
        <taxon>Ochrophyta</taxon>
        <taxon>Bolidophyceae</taxon>
        <taxon>Parmales</taxon>
        <taxon>Triparmaceae</taxon>
        <taxon>Triparma</taxon>
    </lineage>
</organism>
<dbReference type="Proteomes" id="UP001165160">
    <property type="component" value="Unassembled WGS sequence"/>
</dbReference>
<evidence type="ECO:0000313" key="1">
    <source>
        <dbReference type="EMBL" id="GMH94759.1"/>
    </source>
</evidence>
<dbReference type="AlphaFoldDB" id="A0A9W7EW47"/>
<dbReference type="EMBL" id="BRXX01000159">
    <property type="protein sequence ID" value="GMH94759.1"/>
    <property type="molecule type" value="Genomic_DNA"/>
</dbReference>
<keyword evidence="2" id="KW-1185">Reference proteome</keyword>
<proteinExistence type="predicted"/>